<dbReference type="EMBL" id="FRAW01000022">
    <property type="protein sequence ID" value="SHK89223.1"/>
    <property type="molecule type" value="Genomic_DNA"/>
</dbReference>
<comment type="caution">
    <text evidence="10">Lacks conserved residue(s) required for the propagation of feature annotation.</text>
</comment>
<proteinExistence type="inferred from homology"/>
<dbReference type="RefSeq" id="WP_073305070.1">
    <property type="nucleotide sequence ID" value="NZ_FRAW01000022.1"/>
</dbReference>
<dbReference type="InterPro" id="IPR020922">
    <property type="entry name" value="dITP/XTP_pyrophosphatase"/>
</dbReference>
<dbReference type="SUPFAM" id="SSF52972">
    <property type="entry name" value="ITPase-like"/>
    <property type="match status" value="1"/>
</dbReference>
<organism evidence="12 13">
    <name type="scientific">Fibrobacter intestinalis</name>
    <dbReference type="NCBI Taxonomy" id="28122"/>
    <lineage>
        <taxon>Bacteria</taxon>
        <taxon>Pseudomonadati</taxon>
        <taxon>Fibrobacterota</taxon>
        <taxon>Fibrobacteria</taxon>
        <taxon>Fibrobacterales</taxon>
        <taxon>Fibrobacteraceae</taxon>
        <taxon>Fibrobacter</taxon>
    </lineage>
</organism>
<dbReference type="AlphaFoldDB" id="A0A1M6W657"/>
<dbReference type="GO" id="GO:0000166">
    <property type="term" value="F:nucleotide binding"/>
    <property type="evidence" value="ECO:0007669"/>
    <property type="project" value="UniProtKB-KW"/>
</dbReference>
<evidence type="ECO:0000256" key="9">
    <source>
        <dbReference type="ARBA" id="ARBA00052017"/>
    </source>
</evidence>
<comment type="similarity">
    <text evidence="1 10 11">Belongs to the HAM1 NTPase family.</text>
</comment>
<dbReference type="GO" id="GO:0009146">
    <property type="term" value="P:purine nucleoside triphosphate catabolic process"/>
    <property type="evidence" value="ECO:0007669"/>
    <property type="project" value="UniProtKB-UniRule"/>
</dbReference>
<dbReference type="CDD" id="cd00515">
    <property type="entry name" value="HAM1"/>
    <property type="match status" value="1"/>
</dbReference>
<keyword evidence="3 10" id="KW-0479">Metal-binding</keyword>
<gene>
    <name evidence="12" type="ORF">SAMN05720469_12229</name>
</gene>
<dbReference type="PANTHER" id="PTHR11067">
    <property type="entry name" value="INOSINE TRIPHOSPHATE PYROPHOSPHATASE/HAM1 PROTEIN"/>
    <property type="match status" value="1"/>
</dbReference>
<dbReference type="GO" id="GO:0036220">
    <property type="term" value="F:ITP diphosphatase activity"/>
    <property type="evidence" value="ECO:0007669"/>
    <property type="project" value="UniProtKB-UniRule"/>
</dbReference>
<dbReference type="Proteomes" id="UP000184275">
    <property type="component" value="Unassembled WGS sequence"/>
</dbReference>
<keyword evidence="4 10" id="KW-0547">Nucleotide-binding</keyword>
<evidence type="ECO:0000256" key="8">
    <source>
        <dbReference type="ARBA" id="ARBA00051875"/>
    </source>
</evidence>
<dbReference type="Gene3D" id="3.90.950.10">
    <property type="match status" value="1"/>
</dbReference>
<dbReference type="GO" id="GO:0035870">
    <property type="term" value="F:dITP diphosphatase activity"/>
    <property type="evidence" value="ECO:0007669"/>
    <property type="project" value="UniProtKB-UniRule"/>
</dbReference>
<evidence type="ECO:0000256" key="3">
    <source>
        <dbReference type="ARBA" id="ARBA00022723"/>
    </source>
</evidence>
<evidence type="ECO:0000256" key="1">
    <source>
        <dbReference type="ARBA" id="ARBA00008023"/>
    </source>
</evidence>
<protein>
    <recommendedName>
        <fullName evidence="10">dITP/XTP pyrophosphatase</fullName>
        <ecNumber evidence="10">3.6.1.66</ecNumber>
    </recommendedName>
    <alternativeName>
        <fullName evidence="10">Non-canonical purine NTP pyrophosphatase</fullName>
    </alternativeName>
    <alternativeName>
        <fullName evidence="10">Non-standard purine NTP pyrophosphatase</fullName>
    </alternativeName>
    <alternativeName>
        <fullName evidence="10">Nucleoside-triphosphate diphosphatase</fullName>
    </alternativeName>
    <alternativeName>
        <fullName evidence="10">Nucleoside-triphosphate pyrophosphatase</fullName>
        <shortName evidence="10">NTPase</shortName>
    </alternativeName>
</protein>
<dbReference type="GO" id="GO:0036222">
    <property type="term" value="F:XTP diphosphatase activity"/>
    <property type="evidence" value="ECO:0007669"/>
    <property type="project" value="UniProtKB-UniRule"/>
</dbReference>
<feature type="binding site" evidence="10">
    <location>
        <begin position="194"/>
        <end position="195"/>
    </location>
    <ligand>
        <name>substrate</name>
    </ligand>
</feature>
<keyword evidence="6 10" id="KW-0460">Magnesium</keyword>
<dbReference type="InterPro" id="IPR029001">
    <property type="entry name" value="ITPase-like_fam"/>
</dbReference>
<evidence type="ECO:0000256" key="7">
    <source>
        <dbReference type="ARBA" id="ARBA00023080"/>
    </source>
</evidence>
<keyword evidence="13" id="KW-1185">Reference proteome</keyword>
<feature type="binding site" evidence="10">
    <location>
        <position position="189"/>
    </location>
    <ligand>
        <name>substrate</name>
    </ligand>
</feature>
<feature type="binding site" evidence="10">
    <location>
        <position position="76"/>
    </location>
    <ligand>
        <name>Mg(2+)</name>
        <dbReference type="ChEBI" id="CHEBI:18420"/>
    </ligand>
</feature>
<feature type="binding site" evidence="10">
    <location>
        <begin position="166"/>
        <end position="169"/>
    </location>
    <ligand>
        <name>substrate</name>
    </ligand>
</feature>
<comment type="catalytic activity">
    <reaction evidence="9 10">
        <text>XTP + H2O = XMP + diphosphate + H(+)</text>
        <dbReference type="Rhea" id="RHEA:28610"/>
        <dbReference type="ChEBI" id="CHEBI:15377"/>
        <dbReference type="ChEBI" id="CHEBI:15378"/>
        <dbReference type="ChEBI" id="CHEBI:33019"/>
        <dbReference type="ChEBI" id="CHEBI:57464"/>
        <dbReference type="ChEBI" id="CHEBI:61314"/>
        <dbReference type="EC" id="3.6.1.66"/>
    </reaction>
</comment>
<dbReference type="PANTHER" id="PTHR11067:SF9">
    <property type="entry name" value="INOSINE TRIPHOSPHATE PYROPHOSPHATASE"/>
    <property type="match status" value="1"/>
</dbReference>
<dbReference type="HAMAP" id="MF_01405">
    <property type="entry name" value="Non_canon_purine_NTPase"/>
    <property type="match status" value="1"/>
</dbReference>
<dbReference type="GO" id="GO:0046872">
    <property type="term" value="F:metal ion binding"/>
    <property type="evidence" value="ECO:0007669"/>
    <property type="project" value="UniProtKB-KW"/>
</dbReference>
<name>A0A1M6W657_9BACT</name>
<keyword evidence="5 10" id="KW-0378">Hydrolase</keyword>
<feature type="binding site" evidence="10">
    <location>
        <begin position="9"/>
        <end position="14"/>
    </location>
    <ligand>
        <name>substrate</name>
    </ligand>
</feature>
<evidence type="ECO:0000256" key="5">
    <source>
        <dbReference type="ARBA" id="ARBA00022801"/>
    </source>
</evidence>
<dbReference type="GO" id="GO:0005829">
    <property type="term" value="C:cytosol"/>
    <property type="evidence" value="ECO:0007669"/>
    <property type="project" value="TreeGrafter"/>
</dbReference>
<evidence type="ECO:0000256" key="11">
    <source>
        <dbReference type="RuleBase" id="RU003781"/>
    </source>
</evidence>
<keyword evidence="7 10" id="KW-0546">Nucleotide metabolism</keyword>
<feature type="active site" description="Proton acceptor" evidence="10">
    <location>
        <position position="76"/>
    </location>
</feature>
<comment type="cofactor">
    <cofactor evidence="10">
        <name>Mg(2+)</name>
        <dbReference type="ChEBI" id="CHEBI:18420"/>
    </cofactor>
    <text evidence="10">Binds 1 Mg(2+) ion per subunit.</text>
</comment>
<dbReference type="InterPro" id="IPR002637">
    <property type="entry name" value="RdgB/HAM1"/>
</dbReference>
<dbReference type="Pfam" id="PF01725">
    <property type="entry name" value="Ham1p_like"/>
    <property type="match status" value="1"/>
</dbReference>
<evidence type="ECO:0000256" key="6">
    <source>
        <dbReference type="ARBA" id="ARBA00022842"/>
    </source>
</evidence>
<dbReference type="GO" id="GO:0009117">
    <property type="term" value="P:nucleotide metabolic process"/>
    <property type="evidence" value="ECO:0007669"/>
    <property type="project" value="UniProtKB-KW"/>
</dbReference>
<evidence type="ECO:0000256" key="4">
    <source>
        <dbReference type="ARBA" id="ARBA00022741"/>
    </source>
</evidence>
<reference evidence="13" key="1">
    <citation type="submission" date="2016-11" db="EMBL/GenBank/DDBJ databases">
        <authorList>
            <person name="Varghese N."/>
            <person name="Submissions S."/>
        </authorList>
    </citation>
    <scope>NUCLEOTIDE SEQUENCE [LARGE SCALE GENOMIC DNA]</scope>
    <source>
        <strain evidence="13">UWOS</strain>
    </source>
</reference>
<comment type="subunit">
    <text evidence="2 10">Homodimer.</text>
</comment>
<evidence type="ECO:0000256" key="10">
    <source>
        <dbReference type="HAMAP-Rule" id="MF_01405"/>
    </source>
</evidence>
<dbReference type="EC" id="3.6.1.66" evidence="10"/>
<dbReference type="NCBIfam" id="TIGR00042">
    <property type="entry name" value="RdgB/HAM1 family non-canonical purine NTP pyrophosphatase"/>
    <property type="match status" value="1"/>
</dbReference>
<evidence type="ECO:0000256" key="2">
    <source>
        <dbReference type="ARBA" id="ARBA00011738"/>
    </source>
</evidence>
<accession>A0A1M6W657</accession>
<sequence length="213" mass="23745">MKRLFVIATGNAGKIRDFAFILGTEQNDFKTLREIGFEEDILENGNSFEENAIIKSQTVARWLAEKNTEATVLADDSGLQVFALDGEPGIYSARYAGKHGDDKANNAKLLQKLEGVKDRSARYFCALSYQTVIRESNGKFSISEPRIFEGECRGQINLAPVGDKGFGYDPLFIPNGFSKTFAQMELAEKKPISHRGKAIRALRDALENDLREN</sequence>
<comment type="function">
    <text evidence="10">Pyrophosphatase that catalyzes the hydrolysis of nucleoside triphosphates to their monophosphate derivatives, with a high preference for the non-canonical purine nucleotides XTP (xanthosine triphosphate), dITP (deoxyinosine triphosphate) and ITP. Seems to function as a house-cleaning enzyme that removes non-canonical purine nucleotides from the nucleotide pool, thus preventing their incorporation into DNA/RNA and avoiding chromosomal lesions.</text>
</comment>
<dbReference type="GO" id="GO:0017111">
    <property type="term" value="F:ribonucleoside triphosphate phosphatase activity"/>
    <property type="evidence" value="ECO:0007669"/>
    <property type="project" value="InterPro"/>
</dbReference>
<comment type="catalytic activity">
    <reaction evidence="8 10">
        <text>dITP + H2O = dIMP + diphosphate + H(+)</text>
        <dbReference type="Rhea" id="RHEA:28342"/>
        <dbReference type="ChEBI" id="CHEBI:15377"/>
        <dbReference type="ChEBI" id="CHEBI:15378"/>
        <dbReference type="ChEBI" id="CHEBI:33019"/>
        <dbReference type="ChEBI" id="CHEBI:61194"/>
        <dbReference type="ChEBI" id="CHEBI:61382"/>
        <dbReference type="EC" id="3.6.1.66"/>
    </reaction>
</comment>
<dbReference type="FunFam" id="3.90.950.10:FF:000001">
    <property type="entry name" value="dITP/XTP pyrophosphatase"/>
    <property type="match status" value="1"/>
</dbReference>
<evidence type="ECO:0000313" key="12">
    <source>
        <dbReference type="EMBL" id="SHK89223.1"/>
    </source>
</evidence>
<feature type="binding site" evidence="10">
    <location>
        <position position="77"/>
    </location>
    <ligand>
        <name>substrate</name>
    </ligand>
</feature>
<evidence type="ECO:0000313" key="13">
    <source>
        <dbReference type="Proteomes" id="UP000184275"/>
    </source>
</evidence>
<comment type="catalytic activity">
    <reaction evidence="10">
        <text>ITP + H2O = IMP + diphosphate + H(+)</text>
        <dbReference type="Rhea" id="RHEA:29399"/>
        <dbReference type="ChEBI" id="CHEBI:15377"/>
        <dbReference type="ChEBI" id="CHEBI:15378"/>
        <dbReference type="ChEBI" id="CHEBI:33019"/>
        <dbReference type="ChEBI" id="CHEBI:58053"/>
        <dbReference type="ChEBI" id="CHEBI:61402"/>
        <dbReference type="EC" id="3.6.1.66"/>
    </reaction>
</comment>